<gene>
    <name evidence="1" type="primary">CABZ01066695.1</name>
</gene>
<dbReference type="AlphaFoldDB" id="A0A1A8C699"/>
<sequence length="65" mass="6959">PSSLILTWCPIHQDAPLSSTYAPSPALPRLSTCSHLQPGNSHPTTLSCHSSTYHRLFCASSVPSL</sequence>
<protein>
    <submittedName>
        <fullName evidence="1">Uncharacterized protein</fullName>
    </submittedName>
</protein>
<reference evidence="1" key="1">
    <citation type="submission" date="2016-05" db="EMBL/GenBank/DDBJ databases">
        <authorList>
            <person name="Lavstsen T."/>
            <person name="Jespersen J.S."/>
        </authorList>
    </citation>
    <scope>NUCLEOTIDE SEQUENCE</scope>
    <source>
        <tissue evidence="1">Brain</tissue>
    </source>
</reference>
<accession>A0A1A8C699</accession>
<reference evidence="1" key="2">
    <citation type="submission" date="2016-06" db="EMBL/GenBank/DDBJ databases">
        <title>The genome of a short-lived fish provides insights into sex chromosome evolution and the genetic control of aging.</title>
        <authorList>
            <person name="Reichwald K."/>
            <person name="Felder M."/>
            <person name="Petzold A."/>
            <person name="Koch P."/>
            <person name="Groth M."/>
            <person name="Platzer M."/>
        </authorList>
    </citation>
    <scope>NUCLEOTIDE SEQUENCE</scope>
    <source>
        <tissue evidence="1">Brain</tissue>
    </source>
</reference>
<evidence type="ECO:0000313" key="1">
    <source>
        <dbReference type="EMBL" id="SBP74583.1"/>
    </source>
</evidence>
<organism evidence="1">
    <name type="scientific">Nothobranchius kadleci</name>
    <name type="common">African annual killifish</name>
    <dbReference type="NCBI Taxonomy" id="1051664"/>
    <lineage>
        <taxon>Eukaryota</taxon>
        <taxon>Metazoa</taxon>
        <taxon>Chordata</taxon>
        <taxon>Craniata</taxon>
        <taxon>Vertebrata</taxon>
        <taxon>Euteleostomi</taxon>
        <taxon>Actinopterygii</taxon>
        <taxon>Neopterygii</taxon>
        <taxon>Teleostei</taxon>
        <taxon>Neoteleostei</taxon>
        <taxon>Acanthomorphata</taxon>
        <taxon>Ovalentaria</taxon>
        <taxon>Atherinomorphae</taxon>
        <taxon>Cyprinodontiformes</taxon>
        <taxon>Nothobranchiidae</taxon>
        <taxon>Nothobranchius</taxon>
    </lineage>
</organism>
<proteinExistence type="predicted"/>
<name>A0A1A8C699_NOTKA</name>
<dbReference type="EMBL" id="HADZ01010642">
    <property type="protein sequence ID" value="SBP74583.1"/>
    <property type="molecule type" value="Transcribed_RNA"/>
</dbReference>
<feature type="non-terminal residue" evidence="1">
    <location>
        <position position="65"/>
    </location>
</feature>
<feature type="non-terminal residue" evidence="1">
    <location>
        <position position="1"/>
    </location>
</feature>